<feature type="region of interest" description="Disordered" evidence="1">
    <location>
        <begin position="225"/>
        <end position="245"/>
    </location>
</feature>
<accession>A0A8J7VXQ9</accession>
<dbReference type="AlphaFoldDB" id="A0A8J7VXQ9"/>
<evidence type="ECO:0000256" key="1">
    <source>
        <dbReference type="SAM" id="MobiDB-lite"/>
    </source>
</evidence>
<reference evidence="3" key="2">
    <citation type="submission" date="2021-04" db="EMBL/GenBank/DDBJ databases">
        <authorList>
            <person name="Karlyshev A.V."/>
        </authorList>
    </citation>
    <scope>NUCLEOTIDE SEQUENCE</scope>
    <source>
        <strain evidence="3">LMG 29479</strain>
    </source>
</reference>
<evidence type="ECO:0008006" key="6">
    <source>
        <dbReference type="Google" id="ProtNLM"/>
    </source>
</evidence>
<organism evidence="3">
    <name type="scientific">Coralloluteibacterium stylophorae</name>
    <dbReference type="NCBI Taxonomy" id="1776034"/>
    <lineage>
        <taxon>Bacteria</taxon>
        <taxon>Pseudomonadati</taxon>
        <taxon>Pseudomonadota</taxon>
        <taxon>Gammaproteobacteria</taxon>
        <taxon>Lysobacterales</taxon>
        <taxon>Lysobacteraceae</taxon>
        <taxon>Coralloluteibacterium</taxon>
    </lineage>
</organism>
<keyword evidence="2" id="KW-0472">Membrane</keyword>
<feature type="transmembrane region" description="Helical" evidence="2">
    <location>
        <begin position="102"/>
        <end position="124"/>
    </location>
</feature>
<gene>
    <name evidence="4" type="ORF">KB893_010265</name>
    <name evidence="3" type="ORF">KB893_16960</name>
</gene>
<dbReference type="Proteomes" id="UP000675747">
    <property type="component" value="Unassembled WGS sequence"/>
</dbReference>
<reference evidence="4 5" key="1">
    <citation type="journal article" date="2021" name="Microbiol. Resour. Announc.">
        <title>Draft Genome Sequence of Coralloluteibacterium stylophorae LMG 29479T.</title>
        <authorList>
            <person name="Karlyshev A.V."/>
            <person name="Kudryashova E.B."/>
            <person name="Ariskina E.V."/>
            <person name="Conroy A.P."/>
            <person name="Abidueva E.Y."/>
        </authorList>
    </citation>
    <scope>NUCLEOTIDE SEQUENCE [LARGE SCALE GENOMIC DNA]</scope>
    <source>
        <strain evidence="4 5">LMG 29479</strain>
    </source>
</reference>
<keyword evidence="5" id="KW-1185">Reference proteome</keyword>
<evidence type="ECO:0000256" key="2">
    <source>
        <dbReference type="SAM" id="Phobius"/>
    </source>
</evidence>
<evidence type="ECO:0000313" key="3">
    <source>
        <dbReference type="EMBL" id="MBR0564176.1"/>
    </source>
</evidence>
<name>A0A8J7VXQ9_9GAMM</name>
<evidence type="ECO:0000313" key="5">
    <source>
        <dbReference type="Proteomes" id="UP000675747"/>
    </source>
</evidence>
<keyword evidence="2" id="KW-0812">Transmembrane</keyword>
<proteinExistence type="predicted"/>
<feature type="transmembrane region" description="Helical" evidence="2">
    <location>
        <begin position="169"/>
        <end position="187"/>
    </location>
</feature>
<feature type="transmembrane region" description="Helical" evidence="2">
    <location>
        <begin position="130"/>
        <end position="148"/>
    </location>
</feature>
<keyword evidence="2" id="KW-1133">Transmembrane helix</keyword>
<feature type="transmembrane region" description="Helical" evidence="2">
    <location>
        <begin position="199"/>
        <end position="216"/>
    </location>
</feature>
<comment type="caution">
    <text evidence="3">The sequence shown here is derived from an EMBL/GenBank/DDBJ whole genome shotgun (WGS) entry which is preliminary data.</text>
</comment>
<feature type="transmembrane region" description="Helical" evidence="2">
    <location>
        <begin position="6"/>
        <end position="31"/>
    </location>
</feature>
<sequence length="245" mass="26079">MQSIDLYRIVVLLHVAAGTAALATYWGAGLARKGGRLHRWSGRAYLGAMAVITLTAVPMTLKFLLDGRTVTATFFAYLVLLVATGCWNAWRAVRLKREVAAYTGRAHATVGALNVAGALVVLAVGWEVGSAVLMAFSSVGLTGGGLMLRQSRRAPSDARWWLREHLGAMVGNGIATHIAFFGIGLARLLPELDQARFEWLMWLLPLAVGLAARVALTRRHAPRSRRGDAAARGRLPGTAAGGAAS</sequence>
<evidence type="ECO:0000313" key="4">
    <source>
        <dbReference type="EMBL" id="MBS7457518.1"/>
    </source>
</evidence>
<protein>
    <recommendedName>
        <fullName evidence="6">DUF2306 domain-containing protein</fullName>
    </recommendedName>
</protein>
<feature type="transmembrane region" description="Helical" evidence="2">
    <location>
        <begin position="43"/>
        <end position="65"/>
    </location>
</feature>
<feature type="transmembrane region" description="Helical" evidence="2">
    <location>
        <begin position="71"/>
        <end position="90"/>
    </location>
</feature>
<dbReference type="EMBL" id="JAGQFT020000006">
    <property type="protein sequence ID" value="MBS7457518.1"/>
    <property type="molecule type" value="Genomic_DNA"/>
</dbReference>
<dbReference type="EMBL" id="JAGQFT010000255">
    <property type="protein sequence ID" value="MBR0564176.1"/>
    <property type="molecule type" value="Genomic_DNA"/>
</dbReference>
<dbReference type="RefSeq" id="WP_211928035.1">
    <property type="nucleotide sequence ID" value="NZ_JAGQFT020000006.1"/>
</dbReference>